<reference evidence="1 2" key="1">
    <citation type="submission" date="2021-06" db="EMBL/GenBank/DDBJ databases">
        <authorList>
            <person name="Kallberg Y."/>
            <person name="Tangrot J."/>
            <person name="Rosling A."/>
        </authorList>
    </citation>
    <scope>NUCLEOTIDE SEQUENCE [LARGE SCALE GENOMIC DNA]</scope>
    <source>
        <strain evidence="1 2">120-4 pot B 10/14</strain>
    </source>
</reference>
<name>A0ABN7XDE7_GIGMA</name>
<gene>
    <name evidence="1" type="ORF">GMARGA_LOCUS42068</name>
</gene>
<organism evidence="1 2">
    <name type="scientific">Gigaspora margarita</name>
    <dbReference type="NCBI Taxonomy" id="4874"/>
    <lineage>
        <taxon>Eukaryota</taxon>
        <taxon>Fungi</taxon>
        <taxon>Fungi incertae sedis</taxon>
        <taxon>Mucoromycota</taxon>
        <taxon>Glomeromycotina</taxon>
        <taxon>Glomeromycetes</taxon>
        <taxon>Diversisporales</taxon>
        <taxon>Gigasporaceae</taxon>
        <taxon>Gigaspora</taxon>
    </lineage>
</organism>
<dbReference type="EMBL" id="CAJVQB010121752">
    <property type="protein sequence ID" value="CAG8853247.1"/>
    <property type="molecule type" value="Genomic_DNA"/>
</dbReference>
<accession>A0ABN7XDE7</accession>
<protein>
    <submittedName>
        <fullName evidence="1">16027_t:CDS:1</fullName>
    </submittedName>
</protein>
<feature type="non-terminal residue" evidence="1">
    <location>
        <position position="1"/>
    </location>
</feature>
<evidence type="ECO:0000313" key="2">
    <source>
        <dbReference type="Proteomes" id="UP000789901"/>
    </source>
</evidence>
<sequence>FKATKLHQALKLSNKTRKLISSLPISKSTQAIVDEINAILQQINELANYLTPPIAEQDL</sequence>
<keyword evidence="2" id="KW-1185">Reference proteome</keyword>
<proteinExistence type="predicted"/>
<evidence type="ECO:0000313" key="1">
    <source>
        <dbReference type="EMBL" id="CAG8853247.1"/>
    </source>
</evidence>
<dbReference type="Proteomes" id="UP000789901">
    <property type="component" value="Unassembled WGS sequence"/>
</dbReference>
<comment type="caution">
    <text evidence="1">The sequence shown here is derived from an EMBL/GenBank/DDBJ whole genome shotgun (WGS) entry which is preliminary data.</text>
</comment>